<dbReference type="KEGG" id="csl:COCSUDRAFT_61819"/>
<gene>
    <name evidence="2" type="ORF">COCSUDRAFT_61819</name>
</gene>
<dbReference type="GeneID" id="17042394"/>
<accession>I0Z175</accession>
<evidence type="ECO:0000256" key="1">
    <source>
        <dbReference type="SAM" id="MobiDB-lite"/>
    </source>
</evidence>
<dbReference type="OrthoDB" id="509847at2759"/>
<dbReference type="Proteomes" id="UP000007264">
    <property type="component" value="Unassembled WGS sequence"/>
</dbReference>
<dbReference type="RefSeq" id="XP_005648938.1">
    <property type="nucleotide sequence ID" value="XM_005648881.1"/>
</dbReference>
<comment type="caution">
    <text evidence="2">The sequence shown here is derived from an EMBL/GenBank/DDBJ whole genome shotgun (WGS) entry which is preliminary data.</text>
</comment>
<dbReference type="AlphaFoldDB" id="I0Z175"/>
<keyword evidence="3" id="KW-1185">Reference proteome</keyword>
<evidence type="ECO:0000313" key="2">
    <source>
        <dbReference type="EMBL" id="EIE24394.1"/>
    </source>
</evidence>
<sequence>MADSKDGAQHQGVFKQDQPGKIDKRHGDPDAGGKTSGQKAADTRAERYGEQIHYDKK</sequence>
<protein>
    <submittedName>
        <fullName evidence="2">Uncharacterized protein</fullName>
    </submittedName>
</protein>
<dbReference type="EMBL" id="AGSI01000005">
    <property type="protein sequence ID" value="EIE24394.1"/>
    <property type="molecule type" value="Genomic_DNA"/>
</dbReference>
<feature type="compositionally biased region" description="Basic and acidic residues" evidence="1">
    <location>
        <begin position="41"/>
        <end position="57"/>
    </location>
</feature>
<evidence type="ECO:0000313" key="3">
    <source>
        <dbReference type="Proteomes" id="UP000007264"/>
    </source>
</evidence>
<organism evidence="2 3">
    <name type="scientific">Coccomyxa subellipsoidea (strain C-169)</name>
    <name type="common">Green microalga</name>
    <dbReference type="NCBI Taxonomy" id="574566"/>
    <lineage>
        <taxon>Eukaryota</taxon>
        <taxon>Viridiplantae</taxon>
        <taxon>Chlorophyta</taxon>
        <taxon>core chlorophytes</taxon>
        <taxon>Trebouxiophyceae</taxon>
        <taxon>Trebouxiophyceae incertae sedis</taxon>
        <taxon>Coccomyxaceae</taxon>
        <taxon>Coccomyxa</taxon>
        <taxon>Coccomyxa subellipsoidea</taxon>
    </lineage>
</organism>
<reference evidence="2 3" key="1">
    <citation type="journal article" date="2012" name="Genome Biol.">
        <title>The genome of the polar eukaryotic microalga coccomyxa subellipsoidea reveals traits of cold adaptation.</title>
        <authorList>
            <person name="Blanc G."/>
            <person name="Agarkova I."/>
            <person name="Grimwood J."/>
            <person name="Kuo A."/>
            <person name="Brueggeman A."/>
            <person name="Dunigan D."/>
            <person name="Gurnon J."/>
            <person name="Ladunga I."/>
            <person name="Lindquist E."/>
            <person name="Lucas S."/>
            <person name="Pangilinan J."/>
            <person name="Proschold T."/>
            <person name="Salamov A."/>
            <person name="Schmutz J."/>
            <person name="Weeks D."/>
            <person name="Yamada T."/>
            <person name="Claverie J.M."/>
            <person name="Grigoriev I."/>
            <person name="Van Etten J."/>
            <person name="Lomsadze A."/>
            <person name="Borodovsky M."/>
        </authorList>
    </citation>
    <scope>NUCLEOTIDE SEQUENCE [LARGE SCALE GENOMIC DNA]</scope>
    <source>
        <strain evidence="2 3">C-169</strain>
    </source>
</reference>
<proteinExistence type="predicted"/>
<name>I0Z175_COCSC</name>
<feature type="compositionally biased region" description="Basic and acidic residues" evidence="1">
    <location>
        <begin position="18"/>
        <end position="31"/>
    </location>
</feature>
<feature type="region of interest" description="Disordered" evidence="1">
    <location>
        <begin position="1"/>
        <end position="57"/>
    </location>
</feature>